<dbReference type="Pfam" id="PF13398">
    <property type="entry name" value="Peptidase_M50B"/>
    <property type="match status" value="1"/>
</dbReference>
<dbReference type="eggNOG" id="COG1994">
    <property type="taxonomic scope" value="Bacteria"/>
</dbReference>
<dbReference type="InterPro" id="IPR049500">
    <property type="entry name" value="Peptidase_M50B-like"/>
</dbReference>
<feature type="transmembrane region" description="Helical" evidence="1">
    <location>
        <begin position="124"/>
        <end position="141"/>
    </location>
</feature>
<feature type="transmembrane region" description="Helical" evidence="1">
    <location>
        <begin position="92"/>
        <end position="115"/>
    </location>
</feature>
<reference evidence="2" key="1">
    <citation type="submission" date="2009-08" db="EMBL/GenBank/DDBJ databases">
        <authorList>
            <consortium name="US DOE Joint Genome Institute"/>
            <person name="Lucas S."/>
            <person name="Copeland A."/>
            <person name="Lapidus A."/>
            <person name="Glavina del Rio T."/>
            <person name="Dalin E."/>
            <person name="Tice H."/>
            <person name="Bruce D."/>
            <person name="Barry K."/>
            <person name="Pitluck S."/>
            <person name="Lowry S."/>
            <person name="Larimer F."/>
            <person name="Land M."/>
            <person name="Hauser L."/>
            <person name="Kyrpides N."/>
            <person name="Ivanova N."/>
            <person name="McMahon K.D."/>
            <person name="Hugenholtz P."/>
        </authorList>
    </citation>
    <scope>NUCLEOTIDE SEQUENCE</scope>
    <source>
        <strain evidence="2">UW-1</strain>
    </source>
</reference>
<dbReference type="HOGENOM" id="CLU_092353_0_0_4"/>
<dbReference type="EMBL" id="CP001715">
    <property type="protein sequence ID" value="ACV34329.1"/>
    <property type="molecule type" value="Genomic_DNA"/>
</dbReference>
<keyword evidence="1" id="KW-0472">Membrane</keyword>
<keyword evidence="1" id="KW-1133">Transmembrane helix</keyword>
<evidence type="ECO:0000256" key="1">
    <source>
        <dbReference type="SAM" id="Phobius"/>
    </source>
</evidence>
<dbReference type="STRING" id="522306.CAP2UW1_0993"/>
<feature type="transmembrane region" description="Helical" evidence="1">
    <location>
        <begin position="177"/>
        <end position="198"/>
    </location>
</feature>
<dbReference type="KEGG" id="app:CAP2UW1_0993"/>
<feature type="transmembrane region" description="Helical" evidence="1">
    <location>
        <begin position="21"/>
        <end position="39"/>
    </location>
</feature>
<dbReference type="OrthoDB" id="5184455at2"/>
<dbReference type="PANTHER" id="PTHR33979:SF2">
    <property type="entry name" value="PEPTIDASE M50B-LIKE-DOMAIN-CONTAINING PROTEIN"/>
    <property type="match status" value="1"/>
</dbReference>
<accession>C7RPT6</accession>
<organism evidence="2">
    <name type="scientific">Accumulibacter regalis</name>
    <dbReference type="NCBI Taxonomy" id="522306"/>
    <lineage>
        <taxon>Bacteria</taxon>
        <taxon>Pseudomonadati</taxon>
        <taxon>Pseudomonadota</taxon>
        <taxon>Betaproteobacteria</taxon>
        <taxon>Candidatus Accumulibacter</taxon>
    </lineage>
</organism>
<feature type="transmembrane region" description="Helical" evidence="1">
    <location>
        <begin position="218"/>
        <end position="240"/>
    </location>
</feature>
<protein>
    <recommendedName>
        <fullName evidence="3">Peptidase M50</fullName>
    </recommendedName>
</protein>
<evidence type="ECO:0008006" key="3">
    <source>
        <dbReference type="Google" id="ProtNLM"/>
    </source>
</evidence>
<dbReference type="PANTHER" id="PTHR33979">
    <property type="entry name" value="OS02G0221600 PROTEIN"/>
    <property type="match status" value="1"/>
</dbReference>
<sequence>MSSMSTASPRSSSETSAEHPLRALLWVLALIVVTWQLPYGRSILYPFSLLATCAHELGHGLTALLVGGEFSSFALYADGSGLALWRGTGGRLSTALVAAGGLLGPSIAGSLLIILARSARQARAMLWLVAGGLLGVVVVWARNPFGVIFLVASALFFAAVALWLGDRAVTFVLRLTGALLCLSWLQDLDYLFTSSAVIGGMRHASDTAVIAQALWLPYWFWGGVIALTSLAVLALGLRLATRSRR</sequence>
<dbReference type="AlphaFoldDB" id="C7RPT6"/>
<reference evidence="2" key="2">
    <citation type="submission" date="2009-09" db="EMBL/GenBank/DDBJ databases">
        <title>Complete sequence of chromosome of Candidatus Accumulibacter phosphatis clade IIA str. UW-1.</title>
        <authorList>
            <consortium name="US DOE Joint Genome Institute"/>
            <person name="Martin H.G."/>
            <person name="Ivanova N."/>
            <person name="Kunin V."/>
            <person name="Warnecke F."/>
            <person name="Barry K."/>
            <person name="He S."/>
            <person name="Salamov A."/>
            <person name="Szeto E."/>
            <person name="Dalin E."/>
            <person name="Pangilinan J.L."/>
            <person name="Lapidus A."/>
            <person name="Lowry S."/>
            <person name="Kyrpides N.C."/>
            <person name="McMahon K.D."/>
            <person name="Hugenholtz P."/>
        </authorList>
    </citation>
    <scope>NUCLEOTIDE SEQUENCE [LARGE SCALE GENOMIC DNA]</scope>
    <source>
        <strain evidence="2">UW-1</strain>
    </source>
</reference>
<keyword evidence="1" id="KW-0812">Transmembrane</keyword>
<feature type="transmembrane region" description="Helical" evidence="1">
    <location>
        <begin position="147"/>
        <end position="165"/>
    </location>
</feature>
<evidence type="ECO:0000313" key="2">
    <source>
        <dbReference type="EMBL" id="ACV34329.1"/>
    </source>
</evidence>
<name>C7RPT6_ACCRE</name>
<proteinExistence type="predicted"/>
<gene>
    <name evidence="2" type="ordered locus">CAP2UW1_0993</name>
</gene>